<dbReference type="GO" id="GO:0005975">
    <property type="term" value="P:carbohydrate metabolic process"/>
    <property type="evidence" value="ECO:0007669"/>
    <property type="project" value="InterPro"/>
</dbReference>
<name>A0A844FP40_9LACO</name>
<dbReference type="InterPro" id="IPR051398">
    <property type="entry name" value="Polysacch_Deacetylase"/>
</dbReference>
<keyword evidence="1" id="KW-0812">Transmembrane</keyword>
<organism evidence="2 3">
    <name type="scientific">Lactobacillus equicursoris</name>
    <dbReference type="NCBI Taxonomy" id="420645"/>
    <lineage>
        <taxon>Bacteria</taxon>
        <taxon>Bacillati</taxon>
        <taxon>Bacillota</taxon>
        <taxon>Bacilli</taxon>
        <taxon>Lactobacillales</taxon>
        <taxon>Lactobacillaceae</taxon>
        <taxon>Lactobacillus</taxon>
    </lineage>
</organism>
<dbReference type="PANTHER" id="PTHR34216">
    <property type="match status" value="1"/>
</dbReference>
<evidence type="ECO:0000313" key="2">
    <source>
        <dbReference type="EMBL" id="MST80147.1"/>
    </source>
</evidence>
<dbReference type="EMBL" id="VUMW01000018">
    <property type="protein sequence ID" value="MST80147.1"/>
    <property type="molecule type" value="Genomic_DNA"/>
</dbReference>
<dbReference type="Gene3D" id="3.20.20.370">
    <property type="entry name" value="Glycoside hydrolase/deacetylase"/>
    <property type="match status" value="1"/>
</dbReference>
<keyword evidence="1" id="KW-0472">Membrane</keyword>
<sequence length="642" mass="74570">MAMTEEKQEQEPTLKQKHFYLQSKKDWIKFIRSILEWISLIVLGVVIFRALFVTKTYQPYDRNDPKIVDGKDHGLIALSYFGVDREGTDTLISLQRLEEELTTLKKLGYVTVSQKDVENYYYHKKPLPKKALFLVFEDGRRDTVLFTEKLLERLNYQATILTYAEKFKNNDQKFVSVKDLKRLSKEGFWELGTNGYRLSYINTYDRYHRFLGELDSREFIEINQYIGRNYNHYLMDYERDKNGIPIESTKEMKKRIDRDYQLMKKIYSKQVGKVPDLYAIMHSNTSRYGDNANVSAENAVNLESLFKMNINREGYSFDNRKNSIYDLTRMEVQAWWYQNHLLMRVKDDLPKKDRKKIKFVKGNVKKYQQWKLVKGAAEFKKDTIALTSDSESNGLLTLKKAQGKTFHVKCELLGNKIGQQTIYLGTQGTADKKHNFSSYLSVSLENNKLYLRQKSGGTTKTLFKQDMYKLHDDHPVSIPEDKKAALVAELKTRGKFAKNSTLAELYQMKALKEKHKKVKSVKQGAKEYIPEIQINDPGDVKVDLMVTGNKVWLTVDGKKLVKGQVIKEANGGIALESAFGGFGESQRNIADDVYDGAFQNLVVTNASGSKTYVDERLHGWELAKDKWDSFWNKIVDWFIVNL</sequence>
<dbReference type="AlphaFoldDB" id="A0A844FP40"/>
<dbReference type="SUPFAM" id="SSF88713">
    <property type="entry name" value="Glycoside hydrolase/deacetylase"/>
    <property type="match status" value="1"/>
</dbReference>
<evidence type="ECO:0000313" key="3">
    <source>
        <dbReference type="Proteomes" id="UP000452141"/>
    </source>
</evidence>
<evidence type="ECO:0008006" key="4">
    <source>
        <dbReference type="Google" id="ProtNLM"/>
    </source>
</evidence>
<dbReference type="PANTHER" id="PTHR34216:SF7">
    <property type="entry name" value="POLY-BETA-1,6-N-ACETYL-D-GLUCOSAMINE N-DEACETYLASE"/>
    <property type="match status" value="1"/>
</dbReference>
<proteinExistence type="predicted"/>
<protein>
    <recommendedName>
        <fullName evidence="4">Polysaccharide deacetylase</fullName>
    </recommendedName>
</protein>
<evidence type="ECO:0000256" key="1">
    <source>
        <dbReference type="SAM" id="Phobius"/>
    </source>
</evidence>
<accession>A0A844FP40</accession>
<keyword evidence="1" id="KW-1133">Transmembrane helix</keyword>
<reference evidence="2 3" key="1">
    <citation type="submission" date="2019-08" db="EMBL/GenBank/DDBJ databases">
        <title>In-depth cultivation of the pig gut microbiome towards novel bacterial diversity and tailored functional studies.</title>
        <authorList>
            <person name="Wylensek D."/>
            <person name="Hitch T.C.A."/>
            <person name="Clavel T."/>
        </authorList>
    </citation>
    <scope>NUCLEOTIDE SEQUENCE [LARGE SCALE GENOMIC DNA]</scope>
    <source>
        <strain evidence="2 3">WCA-470BD-2E</strain>
    </source>
</reference>
<gene>
    <name evidence="2" type="ORF">FYJ61_06740</name>
</gene>
<dbReference type="InterPro" id="IPR011330">
    <property type="entry name" value="Glyco_hydro/deAcase_b/a-brl"/>
</dbReference>
<feature type="transmembrane region" description="Helical" evidence="1">
    <location>
        <begin position="34"/>
        <end position="52"/>
    </location>
</feature>
<dbReference type="Proteomes" id="UP000452141">
    <property type="component" value="Unassembled WGS sequence"/>
</dbReference>
<comment type="caution">
    <text evidence="2">The sequence shown here is derived from an EMBL/GenBank/DDBJ whole genome shotgun (WGS) entry which is preliminary data.</text>
</comment>
<dbReference type="RefSeq" id="WP_154487050.1">
    <property type="nucleotide sequence ID" value="NZ_VUMW01000018.1"/>
</dbReference>